<feature type="transmembrane region" description="Helical" evidence="2">
    <location>
        <begin position="152"/>
        <end position="172"/>
    </location>
</feature>
<keyword evidence="2" id="KW-0472">Membrane</keyword>
<dbReference type="Proteomes" id="UP000034076">
    <property type="component" value="Unassembled WGS sequence"/>
</dbReference>
<evidence type="ECO:0000313" key="3">
    <source>
        <dbReference type="EMBL" id="KKI51774.1"/>
    </source>
</evidence>
<dbReference type="STRING" id="270498.CHK_0941"/>
<dbReference type="EMBL" id="LAYJ01000068">
    <property type="protein sequence ID" value="KKI51774.1"/>
    <property type="molecule type" value="Genomic_DNA"/>
</dbReference>
<evidence type="ECO:0000256" key="1">
    <source>
        <dbReference type="SAM" id="Coils"/>
    </source>
</evidence>
<sequence>MKDEMSGYRKRIVGGMIIYGIFSLGIIPVFTLIMGARDNVLTVSMSAMGSTSVSIHLLFIVWTIVFCGYFSSFMGYLLMLTKNTRSKIRGFVTFATAILIFGNIVPFLPETFPAFAWLHNFCAQISSISLAVTLMLFALTLRNYYSILFKKALIFVLIIWVVLIALMGMLGTTALTEMTGIILAGIFLFSVLVWLYKEDAFDPVQSLKESDALEAGEEAKRLEKKAAAAKKEYLALEAKARKARIEADEASKKLKHQRT</sequence>
<protein>
    <recommendedName>
        <fullName evidence="5">DUF998 domain-containing protein</fullName>
    </recommendedName>
</protein>
<evidence type="ECO:0008006" key="5">
    <source>
        <dbReference type="Google" id="ProtNLM"/>
    </source>
</evidence>
<keyword evidence="1" id="KW-0175">Coiled coil</keyword>
<comment type="caution">
    <text evidence="3">The sequence shown here is derived from an EMBL/GenBank/DDBJ whole genome shotgun (WGS) entry which is preliminary data.</text>
</comment>
<feature type="transmembrane region" description="Helical" evidence="2">
    <location>
        <begin position="114"/>
        <end position="140"/>
    </location>
</feature>
<dbReference type="AlphaFoldDB" id="A0A0M2NGV4"/>
<proteinExistence type="predicted"/>
<feature type="transmembrane region" description="Helical" evidence="2">
    <location>
        <begin position="12"/>
        <end position="35"/>
    </location>
</feature>
<dbReference type="OrthoDB" id="2086664at2"/>
<name>A0A0M2NGV4_9FIRM</name>
<keyword evidence="2" id="KW-1133">Transmembrane helix</keyword>
<dbReference type="RefSeq" id="WP_046442831.1">
    <property type="nucleotide sequence ID" value="NZ_CAUERS010000101.1"/>
</dbReference>
<reference evidence="3 4" key="1">
    <citation type="submission" date="2015-04" db="EMBL/GenBank/DDBJ databases">
        <title>Draft genome sequence of bacteremic isolate Catabacter hongkongensis type strain HKU16T.</title>
        <authorList>
            <person name="Lau S.K."/>
            <person name="Teng J.L."/>
            <person name="Huang Y."/>
            <person name="Curreem S.O."/>
            <person name="Tsui S.K."/>
            <person name="Woo P.C."/>
        </authorList>
    </citation>
    <scope>NUCLEOTIDE SEQUENCE [LARGE SCALE GENOMIC DNA]</scope>
    <source>
        <strain evidence="3 4">HKU16</strain>
    </source>
</reference>
<feature type="coiled-coil region" evidence="1">
    <location>
        <begin position="212"/>
        <end position="253"/>
    </location>
</feature>
<feature type="transmembrane region" description="Helical" evidence="2">
    <location>
        <begin position="55"/>
        <end position="78"/>
    </location>
</feature>
<evidence type="ECO:0000313" key="4">
    <source>
        <dbReference type="Proteomes" id="UP000034076"/>
    </source>
</evidence>
<organism evidence="3 4">
    <name type="scientific">Christensenella hongkongensis</name>
    <dbReference type="NCBI Taxonomy" id="270498"/>
    <lineage>
        <taxon>Bacteria</taxon>
        <taxon>Bacillati</taxon>
        <taxon>Bacillota</taxon>
        <taxon>Clostridia</taxon>
        <taxon>Christensenellales</taxon>
        <taxon>Christensenellaceae</taxon>
        <taxon>Christensenella</taxon>
    </lineage>
</organism>
<gene>
    <name evidence="3" type="ORF">CHK_0941</name>
</gene>
<keyword evidence="4" id="KW-1185">Reference proteome</keyword>
<evidence type="ECO:0000256" key="2">
    <source>
        <dbReference type="SAM" id="Phobius"/>
    </source>
</evidence>
<accession>A0A0M2NGV4</accession>
<feature type="transmembrane region" description="Helical" evidence="2">
    <location>
        <begin position="90"/>
        <end position="108"/>
    </location>
</feature>
<feature type="transmembrane region" description="Helical" evidence="2">
    <location>
        <begin position="178"/>
        <end position="196"/>
    </location>
</feature>
<keyword evidence="2" id="KW-0812">Transmembrane</keyword>